<evidence type="ECO:0000313" key="11">
    <source>
        <dbReference type="Proteomes" id="UP000681967"/>
    </source>
</evidence>
<dbReference type="FunFam" id="3.40.50.150:FF:000220">
    <property type="entry name" value="CAMK protein kinase"/>
    <property type="match status" value="1"/>
</dbReference>
<evidence type="ECO:0000256" key="5">
    <source>
        <dbReference type="ARBA" id="ARBA00022691"/>
    </source>
</evidence>
<dbReference type="HAMAP" id="MF_03162">
    <property type="entry name" value="RNA_methyltr_E_TRM7"/>
    <property type="match status" value="1"/>
</dbReference>
<feature type="domain" description="Ribosomal RNA methyltransferase FtsJ" evidence="9">
    <location>
        <begin position="22"/>
        <end position="209"/>
    </location>
</feature>
<keyword evidence="6 8" id="KW-0819">tRNA processing</keyword>
<dbReference type="EMBL" id="CAJOBH010001080">
    <property type="protein sequence ID" value="CAF3834454.1"/>
    <property type="molecule type" value="Genomic_DNA"/>
</dbReference>
<dbReference type="HAMAP" id="MF_01547">
    <property type="entry name" value="RNA_methyltr_E"/>
    <property type="match status" value="1"/>
</dbReference>
<dbReference type="GO" id="GO:0002181">
    <property type="term" value="P:cytoplasmic translation"/>
    <property type="evidence" value="ECO:0007669"/>
    <property type="project" value="UniProtKB-UniRule"/>
</dbReference>
<evidence type="ECO:0000256" key="1">
    <source>
        <dbReference type="ARBA" id="ARBA00022490"/>
    </source>
</evidence>
<organism evidence="10 11">
    <name type="scientific">Rotaria magnacalcarata</name>
    <dbReference type="NCBI Taxonomy" id="392030"/>
    <lineage>
        <taxon>Eukaryota</taxon>
        <taxon>Metazoa</taxon>
        <taxon>Spiralia</taxon>
        <taxon>Gnathifera</taxon>
        <taxon>Rotifera</taxon>
        <taxon>Eurotatoria</taxon>
        <taxon>Bdelloidea</taxon>
        <taxon>Philodinida</taxon>
        <taxon>Philodinidae</taxon>
        <taxon>Rotaria</taxon>
    </lineage>
</organism>
<feature type="binding site" evidence="8">
    <location>
        <position position="56"/>
    </location>
    <ligand>
        <name>S-adenosyl-L-methionine</name>
        <dbReference type="ChEBI" id="CHEBI:59789"/>
    </ligand>
</feature>
<keyword evidence="2" id="KW-0698">rRNA processing</keyword>
<keyword evidence="3 8" id="KW-0489">Methyltransferase</keyword>
<proteinExistence type="inferred from homology"/>
<keyword evidence="4 8" id="KW-0808">Transferase</keyword>
<dbReference type="Gene3D" id="3.40.50.150">
    <property type="entry name" value="Vaccinia Virus protein VP39"/>
    <property type="match status" value="1"/>
</dbReference>
<dbReference type="GO" id="GO:0002128">
    <property type="term" value="P:tRNA nucleoside ribose methylation"/>
    <property type="evidence" value="ECO:0007669"/>
    <property type="project" value="UniProtKB-UniRule"/>
</dbReference>
<accession>A0A8S2K169</accession>
<dbReference type="InterPro" id="IPR015507">
    <property type="entry name" value="rRNA-MeTfrase_E"/>
</dbReference>
<comment type="caution">
    <text evidence="10">The sequence shown here is derived from an EMBL/GenBank/DDBJ whole genome shotgun (WGS) entry which is preliminary data.</text>
</comment>
<dbReference type="Pfam" id="PF01728">
    <property type="entry name" value="FtsJ"/>
    <property type="match status" value="1"/>
</dbReference>
<evidence type="ECO:0000256" key="3">
    <source>
        <dbReference type="ARBA" id="ARBA00022603"/>
    </source>
</evidence>
<dbReference type="InterPro" id="IPR012445">
    <property type="entry name" value="ATG101"/>
</dbReference>
<dbReference type="AlphaFoldDB" id="A0A8S2K169"/>
<feature type="binding site" evidence="8">
    <location>
        <position position="54"/>
    </location>
    <ligand>
        <name>S-adenosyl-L-methionine</name>
        <dbReference type="ChEBI" id="CHEBI:59789"/>
    </ligand>
</feature>
<evidence type="ECO:0000313" key="10">
    <source>
        <dbReference type="EMBL" id="CAF3834454.1"/>
    </source>
</evidence>
<feature type="active site" description="Proton acceptor" evidence="8">
    <location>
        <position position="166"/>
    </location>
</feature>
<evidence type="ECO:0000256" key="6">
    <source>
        <dbReference type="ARBA" id="ARBA00022694"/>
    </source>
</evidence>
<dbReference type="Proteomes" id="UP000681967">
    <property type="component" value="Unassembled WGS sequence"/>
</dbReference>
<dbReference type="GO" id="GO:0005737">
    <property type="term" value="C:cytoplasm"/>
    <property type="evidence" value="ECO:0007669"/>
    <property type="project" value="UniProtKB-SubCell"/>
</dbReference>
<dbReference type="InterPro" id="IPR028590">
    <property type="entry name" value="RNA_methyltr_E_TRM7"/>
</dbReference>
<protein>
    <recommendedName>
        <fullName evidence="8">Putative tRNA (cytidine(32)/guanosine(34)-2'-O)-methyltransferase</fullName>
        <ecNumber evidence="8">2.1.1.205</ecNumber>
    </recommendedName>
    <alternativeName>
        <fullName evidence="8">2'-O-ribose RNA methyltransferase TRM7 homolog</fullName>
    </alternativeName>
</protein>
<feature type="binding site" evidence="8">
    <location>
        <position position="126"/>
    </location>
    <ligand>
        <name>S-adenosyl-L-methionine</name>
        <dbReference type="ChEBI" id="CHEBI:59789"/>
    </ligand>
</feature>
<evidence type="ECO:0000256" key="8">
    <source>
        <dbReference type="HAMAP-Rule" id="MF_03162"/>
    </source>
</evidence>
<dbReference type="InterPro" id="IPR029063">
    <property type="entry name" value="SAM-dependent_MTases_sf"/>
</dbReference>
<evidence type="ECO:0000256" key="4">
    <source>
        <dbReference type="ARBA" id="ARBA00022679"/>
    </source>
</evidence>
<comment type="catalytic activity">
    <reaction evidence="7 8">
        <text>cytidine(32)/guanosine(34) in tRNA + 2 S-adenosyl-L-methionine = 2'-O-methylcytidine(32)/2'-O-methylguanosine(34) in tRNA + 2 S-adenosyl-L-homocysteine + 2 H(+)</text>
        <dbReference type="Rhea" id="RHEA:42396"/>
        <dbReference type="Rhea" id="RHEA-COMP:10246"/>
        <dbReference type="Rhea" id="RHEA-COMP:10247"/>
        <dbReference type="ChEBI" id="CHEBI:15378"/>
        <dbReference type="ChEBI" id="CHEBI:57856"/>
        <dbReference type="ChEBI" id="CHEBI:59789"/>
        <dbReference type="ChEBI" id="CHEBI:74269"/>
        <dbReference type="ChEBI" id="CHEBI:74445"/>
        <dbReference type="ChEBI" id="CHEBI:74495"/>
        <dbReference type="ChEBI" id="CHEBI:82748"/>
        <dbReference type="EC" id="2.1.1.205"/>
    </reaction>
</comment>
<dbReference type="PANTHER" id="PTHR10920">
    <property type="entry name" value="RIBOSOMAL RNA METHYLTRANSFERASE"/>
    <property type="match status" value="1"/>
</dbReference>
<dbReference type="SUPFAM" id="SSF53335">
    <property type="entry name" value="S-adenosyl-L-methionine-dependent methyltransferases"/>
    <property type="match status" value="1"/>
</dbReference>
<feature type="binding site" evidence="8">
    <location>
        <position position="96"/>
    </location>
    <ligand>
        <name>S-adenosyl-L-methionine</name>
        <dbReference type="ChEBI" id="CHEBI:59789"/>
    </ligand>
</feature>
<sequence length="583" mass="67659">MGKSTKDKRDIYYRLAKEQGLRARSAFKLLQINSEFNILNDNVKRVVDLCAAPGSWSQVLSRTLYKTDPVDDQVKIVAVDLQTMAPLPGVIQIKGDITKRSTIEEILGCFKTSDNQMNKADLVICDGAPDVTGLHDIDEFVQGNLVLAALNICLHVLNDNGNFVSKIFRTKNIDLLYQQFKLFFDDVVIAKPRSSRNSSIESFIVCRQFHLPDDFTPNIDEPFIYAYERTLDKQENSSFIIPFIACGSYTDVDCDYIDFTYLQVTSQELQRTVAEKINLFHDKLRSSESNRSGQITLEFYQKKKSRWMFKPEEIPWEIWTIKIEQMQLSSENERQFMREKLSDSLTERIFQITEIINKPDYVPKPPHLSELDLVFDTSYTDIQPYLFKIIMFHRSSNFNRLIIGSNQIIQPIRHARIPFWEFLKTAFQARSNPEASNHRKRIGGFQPMKVELLPNRTYYWCSCGYANHQALCDQACKQLRGNLRPLKFTSSKFQVAELCMCKSTERAPYCDQSCRTRFVGMQMRMGNSVEGTYSNVKEFLNTVPKGIDNYRQFAADRQAKLEHTERLRKKVDDEKNKKSSEEK</sequence>
<dbReference type="Pfam" id="PF07855">
    <property type="entry name" value="ATG101"/>
    <property type="match status" value="1"/>
</dbReference>
<evidence type="ECO:0000256" key="7">
    <source>
        <dbReference type="ARBA" id="ARBA00048902"/>
    </source>
</evidence>
<dbReference type="GO" id="GO:0006364">
    <property type="term" value="P:rRNA processing"/>
    <property type="evidence" value="ECO:0007669"/>
    <property type="project" value="UniProtKB-KW"/>
</dbReference>
<keyword evidence="1 8" id="KW-0963">Cytoplasm</keyword>
<dbReference type="EC" id="2.1.1.205" evidence="8"/>
<dbReference type="GO" id="GO:0006914">
    <property type="term" value="P:autophagy"/>
    <property type="evidence" value="ECO:0007669"/>
    <property type="project" value="InterPro"/>
</dbReference>
<comment type="subcellular location">
    <subcellularLocation>
        <location evidence="8">Cytoplasm</location>
    </subcellularLocation>
</comment>
<comment type="function">
    <text evidence="8">Methylates the 2'-O-ribose of nucleotides at positions 32 and 34 of the tRNA anticodon loop of substrate tRNAs.</text>
</comment>
<keyword evidence="5 8" id="KW-0949">S-adenosyl-L-methionine</keyword>
<feature type="binding site" evidence="8">
    <location>
        <position position="80"/>
    </location>
    <ligand>
        <name>S-adenosyl-L-methionine</name>
        <dbReference type="ChEBI" id="CHEBI:59789"/>
    </ligand>
</feature>
<evidence type="ECO:0000259" key="9">
    <source>
        <dbReference type="Pfam" id="PF01728"/>
    </source>
</evidence>
<dbReference type="GO" id="GO:0106340">
    <property type="term" value="F:tRNA (guanosine(34)-2'-O)-methyltransferase activity"/>
    <property type="evidence" value="ECO:0007669"/>
    <property type="project" value="UniProtKB-ARBA"/>
</dbReference>
<dbReference type="InterPro" id="IPR002877">
    <property type="entry name" value="RNA_MeTrfase_FtsJ_dom"/>
</dbReference>
<gene>
    <name evidence="10" type="ORF">BYL167_LOCUS4900</name>
</gene>
<reference evidence="10" key="1">
    <citation type="submission" date="2021-02" db="EMBL/GenBank/DDBJ databases">
        <authorList>
            <person name="Nowell W R."/>
        </authorList>
    </citation>
    <scope>NUCLEOTIDE SEQUENCE</scope>
</reference>
<dbReference type="PANTHER" id="PTHR10920:SF12">
    <property type="entry name" value="TRNA (CYTIDINE(32)_GUANOSINE(34)-2'-O)-METHYLTRANSFERASE-RELATED"/>
    <property type="match status" value="1"/>
</dbReference>
<name>A0A8S2K169_9BILA</name>
<dbReference type="InterPro" id="IPR050082">
    <property type="entry name" value="RNA_methyltr_RlmE"/>
</dbReference>
<comment type="similarity">
    <text evidence="8">Belongs to the class I-like SAM-binding methyltransferase superfamily. RNA methyltransferase RlmE family. TRM7 subfamily.</text>
</comment>
<evidence type="ECO:0000256" key="2">
    <source>
        <dbReference type="ARBA" id="ARBA00022552"/>
    </source>
</evidence>